<protein>
    <submittedName>
        <fullName evidence="1">Uncharacterized protein</fullName>
    </submittedName>
</protein>
<organism evidence="1">
    <name type="scientific">marine sediment metagenome</name>
    <dbReference type="NCBI Taxonomy" id="412755"/>
    <lineage>
        <taxon>unclassified sequences</taxon>
        <taxon>metagenomes</taxon>
        <taxon>ecological metagenomes</taxon>
    </lineage>
</organism>
<dbReference type="AlphaFoldDB" id="X1A5H5"/>
<sequence length="62" mass="7265">AMVAISMITGPFFSREEAQSYLDARRHNFSKKAEVWCLSGCYTDQYRIKYREAEELLKGIKQ</sequence>
<gene>
    <name evidence="1" type="ORF">S01H4_29217</name>
</gene>
<feature type="non-terminal residue" evidence="1">
    <location>
        <position position="1"/>
    </location>
</feature>
<comment type="caution">
    <text evidence="1">The sequence shown here is derived from an EMBL/GenBank/DDBJ whole genome shotgun (WGS) entry which is preliminary data.</text>
</comment>
<evidence type="ECO:0000313" key="1">
    <source>
        <dbReference type="EMBL" id="GAG77415.1"/>
    </source>
</evidence>
<proteinExistence type="predicted"/>
<accession>X1A5H5</accession>
<reference evidence="1" key="1">
    <citation type="journal article" date="2014" name="Front. Microbiol.">
        <title>High frequency of phylogenetically diverse reductive dehalogenase-homologous genes in deep subseafloor sedimentary metagenomes.</title>
        <authorList>
            <person name="Kawai M."/>
            <person name="Futagami T."/>
            <person name="Toyoda A."/>
            <person name="Takaki Y."/>
            <person name="Nishi S."/>
            <person name="Hori S."/>
            <person name="Arai W."/>
            <person name="Tsubouchi T."/>
            <person name="Morono Y."/>
            <person name="Uchiyama I."/>
            <person name="Ito T."/>
            <person name="Fujiyama A."/>
            <person name="Inagaki F."/>
            <person name="Takami H."/>
        </authorList>
    </citation>
    <scope>NUCLEOTIDE SEQUENCE</scope>
    <source>
        <strain evidence="1">Expedition CK06-06</strain>
    </source>
</reference>
<name>X1A5H5_9ZZZZ</name>
<dbReference type="EMBL" id="BART01014814">
    <property type="protein sequence ID" value="GAG77415.1"/>
    <property type="molecule type" value="Genomic_DNA"/>
</dbReference>